<evidence type="ECO:0000313" key="2">
    <source>
        <dbReference type="Proteomes" id="UP000299794"/>
    </source>
</evidence>
<dbReference type="Proteomes" id="UP000299794">
    <property type="component" value="Unassembled WGS sequence"/>
</dbReference>
<accession>A0A4P5ZIL0</accession>
<sequence length="34" mass="3987">MPTFIFLQSHQQQGEKLIIPAIKQDSYPPENHHI</sequence>
<proteinExistence type="predicted"/>
<reference evidence="2" key="1">
    <citation type="submission" date="2019-02" db="EMBL/GenBank/DDBJ databases">
        <title>Draft genome sequence of Planktothrix agardhii NIES-905.</title>
        <authorList>
            <person name="Yamaguchi H."/>
            <person name="Suzuki S."/>
            <person name="Kawachi M."/>
        </authorList>
    </citation>
    <scope>NUCLEOTIDE SEQUENCE [LARGE SCALE GENOMIC DNA]</scope>
    <source>
        <strain evidence="2">CCAP 1459/11A</strain>
    </source>
</reference>
<dbReference type="AlphaFoldDB" id="A0A4P5ZIL0"/>
<gene>
    <name evidence="1" type="ORF">PA905_09570</name>
</gene>
<comment type="caution">
    <text evidence="1">The sequence shown here is derived from an EMBL/GenBank/DDBJ whole genome shotgun (WGS) entry which is preliminary data.</text>
</comment>
<dbReference type="EMBL" id="BJCD01000032">
    <property type="protein sequence ID" value="GDZ93122.1"/>
    <property type="molecule type" value="Genomic_DNA"/>
</dbReference>
<name>A0A4P5ZIL0_PLAAG</name>
<evidence type="ECO:0000313" key="1">
    <source>
        <dbReference type="EMBL" id="GDZ93122.1"/>
    </source>
</evidence>
<protein>
    <submittedName>
        <fullName evidence="1">Uncharacterized protein</fullName>
    </submittedName>
</protein>
<organism evidence="1 2">
    <name type="scientific">Planktothrix agardhii CCAP 1459/11A</name>
    <dbReference type="NCBI Taxonomy" id="282420"/>
    <lineage>
        <taxon>Bacteria</taxon>
        <taxon>Bacillati</taxon>
        <taxon>Cyanobacteriota</taxon>
        <taxon>Cyanophyceae</taxon>
        <taxon>Oscillatoriophycideae</taxon>
        <taxon>Oscillatoriales</taxon>
        <taxon>Microcoleaceae</taxon>
        <taxon>Planktothrix</taxon>
    </lineage>
</organism>